<dbReference type="RefSeq" id="WP_206658197.1">
    <property type="nucleotide sequence ID" value="NZ_CP071182.1"/>
</dbReference>
<keyword evidence="2" id="KW-0472">Membrane</keyword>
<accession>A0A9X7W272</accession>
<gene>
    <name evidence="3" type="ORF">JZ786_08030</name>
</gene>
<evidence type="ECO:0000256" key="1">
    <source>
        <dbReference type="SAM" id="MobiDB-lite"/>
    </source>
</evidence>
<evidence type="ECO:0000313" key="4">
    <source>
        <dbReference type="Proteomes" id="UP000663505"/>
    </source>
</evidence>
<name>A0A9X7W272_9BACL</name>
<dbReference type="Gene3D" id="3.30.1490.480">
    <property type="entry name" value="Endolytic murein transglycosylase"/>
    <property type="match status" value="1"/>
</dbReference>
<dbReference type="AlphaFoldDB" id="A0A9X7W272"/>
<sequence length="314" mass="34334">MSVNSNKTSNVTSKLTAHGTMHPILNSVVHHSFRSASKDVGCCEFAEQDFIRALESHIPTLKDAFRVQELDLHRLWTSMMAGEVIAVEFEAGTLLFHVQGRVLGSYVDMRFAYRTDVWTIRAVTSVHTRPFWRSRLLITAAASVAGMLLTGLVGYSVAVQRSPVSRQTVESWASLHGYTLVQSRVAAVAASGIHSQVPADSTANSANTDTPTGKSSAHGTAKTASHTVQSHTTLGTKKPPAAPQIFQFDFTSGMTVHNISVFLQQHHLVNNAYDFDQVLAKTGIQKHIWPGTYTFNSKMNASQILQELQSTPKS</sequence>
<dbReference type="KEGG" id="afx:JZ786_08030"/>
<feature type="transmembrane region" description="Helical" evidence="2">
    <location>
        <begin position="136"/>
        <end position="158"/>
    </location>
</feature>
<dbReference type="Proteomes" id="UP000663505">
    <property type="component" value="Chromosome"/>
</dbReference>
<feature type="region of interest" description="Disordered" evidence="1">
    <location>
        <begin position="198"/>
        <end position="238"/>
    </location>
</feature>
<feature type="compositionally biased region" description="Polar residues" evidence="1">
    <location>
        <begin position="198"/>
        <end position="235"/>
    </location>
</feature>
<protein>
    <submittedName>
        <fullName evidence="3">Uncharacterized protein</fullName>
    </submittedName>
</protein>
<proteinExistence type="predicted"/>
<evidence type="ECO:0000256" key="2">
    <source>
        <dbReference type="SAM" id="Phobius"/>
    </source>
</evidence>
<organism evidence="3 4">
    <name type="scientific">Alicyclobacillus mengziensis</name>
    <dbReference type="NCBI Taxonomy" id="2931921"/>
    <lineage>
        <taxon>Bacteria</taxon>
        <taxon>Bacillati</taxon>
        <taxon>Bacillota</taxon>
        <taxon>Bacilli</taxon>
        <taxon>Bacillales</taxon>
        <taxon>Alicyclobacillaceae</taxon>
        <taxon>Alicyclobacillus</taxon>
    </lineage>
</organism>
<dbReference type="EMBL" id="CP071182">
    <property type="protein sequence ID" value="QSO48885.1"/>
    <property type="molecule type" value="Genomic_DNA"/>
</dbReference>
<reference evidence="3 4" key="1">
    <citation type="submission" date="2021-02" db="EMBL/GenBank/DDBJ databases">
        <title>Alicyclobacillus curvatus sp. nov. and Alicyclobacillus mengziensis sp. nov., two acidophilic bacteria isolated from acid mine drainage.</title>
        <authorList>
            <person name="Huang Y."/>
        </authorList>
    </citation>
    <scope>NUCLEOTIDE SEQUENCE [LARGE SCALE GENOMIC DNA]</scope>
    <source>
        <strain evidence="3 4">S30H14</strain>
    </source>
</reference>
<evidence type="ECO:0000313" key="3">
    <source>
        <dbReference type="EMBL" id="QSO48885.1"/>
    </source>
</evidence>
<keyword evidence="2" id="KW-1133">Transmembrane helix</keyword>
<keyword evidence="4" id="KW-1185">Reference proteome</keyword>
<keyword evidence="2" id="KW-0812">Transmembrane</keyword>